<dbReference type="UniPathway" id="UPA00337"/>
<dbReference type="Pfam" id="PF13249">
    <property type="entry name" value="SQHop_cyclase_N"/>
    <property type="match status" value="1"/>
</dbReference>
<protein>
    <submittedName>
        <fullName evidence="7">Squalene-hopene/tetraprenyl-beta-curcumene cyclase</fullName>
    </submittedName>
</protein>
<evidence type="ECO:0000259" key="5">
    <source>
        <dbReference type="Pfam" id="PF13243"/>
    </source>
</evidence>
<keyword evidence="4" id="KW-0413">Isomerase</keyword>
<dbReference type="Pfam" id="PF13243">
    <property type="entry name" value="SQHop_cyclase_C"/>
    <property type="match status" value="1"/>
</dbReference>
<dbReference type="RefSeq" id="WP_072873439.1">
    <property type="nucleotide sequence ID" value="NZ_FRAF01000006.1"/>
</dbReference>
<dbReference type="InterPro" id="IPR008930">
    <property type="entry name" value="Terpenoid_cyclase/PrenylTrfase"/>
</dbReference>
<dbReference type="SFLD" id="SFLDG01016">
    <property type="entry name" value="Prenyltransferase_Like_2"/>
    <property type="match status" value="1"/>
</dbReference>
<evidence type="ECO:0000256" key="3">
    <source>
        <dbReference type="ARBA" id="ARBA00022737"/>
    </source>
</evidence>
<dbReference type="InterPro" id="IPR002365">
    <property type="entry name" value="Terpene_synthase_CS"/>
</dbReference>
<evidence type="ECO:0000256" key="1">
    <source>
        <dbReference type="ARBA" id="ARBA00004999"/>
    </source>
</evidence>
<sequence>MSVQLSDSLLAEEVIQAASRYLLHLQHAEGYWMAWLETNVTMEAEYVFLLHCMGRCNRDREQKLVRHILAGQTEEGAWTLFPGGPGDLNCTVEAYLALKMLGMQEQHEPLAKARNFIQNHGGVECTRVFTRMWLALLGLYPWKSIPVVPVEMMFLPRWAPLNIYDFASWARSTMVPLSIVMSRRPVFPLENGLSIDELFVREQPSPPLRGEDGWERFFRGIDELLHLYQRFPFHIGRKSAEQKAIDWILRHQERDGNWAGIQPAWFYSLLALKVVGMEKSEAFRKGWEALETFGVETDDGRWWFHACISPTWDTGLSVLALTSAGLPSNHPSLLNTGNWLLQQQIFVHGDWKIRRPKAQGGGWAFEFMNDCYPDLDDTAVILMALSKLRLPDEERRKKSLTAGFQWMTAMQSKNGGWAAFDADNITSLPCRIPFCDFGAVTDPPSEDVTAHVLECYGMFGYDEAWHVVRRGVDYLKRTQQTDGSWFGRWGVNYIYGTGAVLPALASVGVNMKEPWVQRALDWLTGHQNEDGGWGESCLSYADPAWIGRGESTPSQTAWALIGLVAGGRANTPAATRAVAYLRNTQRSDGGWDETLYTGTGFPQDFFIGYRLYAHVFPLIALGRYKQALEKR</sequence>
<dbReference type="InterPro" id="IPR032697">
    <property type="entry name" value="SQ_cyclase_N"/>
</dbReference>
<dbReference type="PROSITE" id="PS01074">
    <property type="entry name" value="TERPENE_SYNTHASES"/>
    <property type="match status" value="1"/>
</dbReference>
<dbReference type="GO" id="GO:0016104">
    <property type="term" value="P:triterpenoid biosynthetic process"/>
    <property type="evidence" value="ECO:0007669"/>
    <property type="project" value="InterPro"/>
</dbReference>
<dbReference type="Proteomes" id="UP000184016">
    <property type="component" value="Unassembled WGS sequence"/>
</dbReference>
<dbReference type="SMR" id="A0A1M6NM14"/>
<keyword evidence="3" id="KW-0677">Repeat</keyword>
<dbReference type="STRING" id="1830138.SAMN05443507_10695"/>
<dbReference type="InterPro" id="IPR006400">
    <property type="entry name" value="Hopene-cyclase"/>
</dbReference>
<organism evidence="7 8">
    <name type="scientific">Alicyclobacillus tolerans</name>
    <dbReference type="NCBI Taxonomy" id="90970"/>
    <lineage>
        <taxon>Bacteria</taxon>
        <taxon>Bacillati</taxon>
        <taxon>Bacillota</taxon>
        <taxon>Bacilli</taxon>
        <taxon>Bacillales</taxon>
        <taxon>Alicyclobacillaceae</taxon>
        <taxon>Alicyclobacillus</taxon>
    </lineage>
</organism>
<dbReference type="Gene3D" id="1.50.10.20">
    <property type="match status" value="2"/>
</dbReference>
<dbReference type="SUPFAM" id="SSF48239">
    <property type="entry name" value="Terpenoid cyclases/Protein prenyltransferases"/>
    <property type="match status" value="2"/>
</dbReference>
<feature type="domain" description="Squalene cyclase C-terminal" evidence="5">
    <location>
        <begin position="308"/>
        <end position="626"/>
    </location>
</feature>
<dbReference type="AlphaFoldDB" id="A0A1M6NM14"/>
<gene>
    <name evidence="7" type="ORF">SAMN05443507_10695</name>
</gene>
<dbReference type="EMBL" id="FRAF01000006">
    <property type="protein sequence ID" value="SHJ96771.1"/>
    <property type="molecule type" value="Genomic_DNA"/>
</dbReference>
<dbReference type="PANTHER" id="PTHR11764">
    <property type="entry name" value="TERPENE CYCLASE/MUTASE FAMILY MEMBER"/>
    <property type="match status" value="1"/>
</dbReference>
<dbReference type="InterPro" id="IPR032696">
    <property type="entry name" value="SQ_cyclase_C"/>
</dbReference>
<dbReference type="CDD" id="cd02892">
    <property type="entry name" value="SQCY_1"/>
    <property type="match status" value="1"/>
</dbReference>
<dbReference type="GO" id="GO:0005811">
    <property type="term" value="C:lipid droplet"/>
    <property type="evidence" value="ECO:0007669"/>
    <property type="project" value="InterPro"/>
</dbReference>
<dbReference type="InterPro" id="IPR018333">
    <property type="entry name" value="Squalene_cyclase"/>
</dbReference>
<dbReference type="OrthoDB" id="9758578at2"/>
<dbReference type="PANTHER" id="PTHR11764:SF20">
    <property type="entry name" value="LANOSTEROL SYNTHASE"/>
    <property type="match status" value="1"/>
</dbReference>
<evidence type="ECO:0000313" key="7">
    <source>
        <dbReference type="EMBL" id="SHJ96771.1"/>
    </source>
</evidence>
<proteinExistence type="inferred from homology"/>
<dbReference type="NCBIfam" id="TIGR01787">
    <property type="entry name" value="squalene_cyclas"/>
    <property type="match status" value="1"/>
</dbReference>
<comment type="pathway">
    <text evidence="1">Secondary metabolite biosynthesis; hopanoid biosynthesis.</text>
</comment>
<feature type="domain" description="Squalene cyclase N-terminal" evidence="6">
    <location>
        <begin position="15"/>
        <end position="298"/>
    </location>
</feature>
<name>A0A1M6NM14_9BACL</name>
<keyword evidence="8" id="KW-1185">Reference proteome</keyword>
<evidence type="ECO:0000313" key="8">
    <source>
        <dbReference type="Proteomes" id="UP000184016"/>
    </source>
</evidence>
<evidence type="ECO:0000256" key="2">
    <source>
        <dbReference type="ARBA" id="ARBA00009755"/>
    </source>
</evidence>
<evidence type="ECO:0000259" key="6">
    <source>
        <dbReference type="Pfam" id="PF13249"/>
    </source>
</evidence>
<dbReference type="NCBIfam" id="TIGR01507">
    <property type="entry name" value="hopene_cyclase"/>
    <property type="match status" value="1"/>
</dbReference>
<evidence type="ECO:0000256" key="4">
    <source>
        <dbReference type="ARBA" id="ARBA00023235"/>
    </source>
</evidence>
<reference evidence="8" key="1">
    <citation type="submission" date="2016-11" db="EMBL/GenBank/DDBJ databases">
        <authorList>
            <person name="Varghese N."/>
            <person name="Submissions S."/>
        </authorList>
    </citation>
    <scope>NUCLEOTIDE SEQUENCE [LARGE SCALE GENOMIC DNA]</scope>
    <source>
        <strain evidence="8">USBA-503</strain>
    </source>
</reference>
<comment type="similarity">
    <text evidence="2">Belongs to the terpene cyclase/mutase family.</text>
</comment>
<accession>A0A1M6NM14</accession>
<dbReference type="GO" id="GO:0016866">
    <property type="term" value="F:intramolecular transferase activity"/>
    <property type="evidence" value="ECO:0007669"/>
    <property type="project" value="InterPro"/>
</dbReference>